<sequence length="290" mass="32599">MDSSNEDDNQNRGSAPQHDAAQYRVDYDYDECNKQRHPGSRSGNVPSRVKRVVSCKRRTHHLTVARKKQPGPGRTTDGPNKENEMQDVKQEIFNMDPWEFPININTNHQTGKAGSEEPDNRALSELAGDHSTVADVLFGRSLRLRVALTLWQRSVGELLTYFLRIQDTAVFVDFLPIITKSIDENCARVTIGCCVDLLPLVKQVLRSPYEDYLTVGLKWMHSVLNNWHDALRAGDCDESAETALDINVEAFKQQVVELWYQNPSLASLPGPAGDAAKVIDSLLSHLTCRQ</sequence>
<evidence type="ECO:0000256" key="2">
    <source>
        <dbReference type="ARBA" id="ARBA00022490"/>
    </source>
</evidence>
<feature type="compositionally biased region" description="Basic and acidic residues" evidence="4">
    <location>
        <begin position="25"/>
        <end position="34"/>
    </location>
</feature>
<evidence type="ECO:0000313" key="5">
    <source>
        <dbReference type="Proteomes" id="UP000515150"/>
    </source>
</evidence>
<dbReference type="InterPro" id="IPR042404">
    <property type="entry name" value="KATNBL1"/>
</dbReference>
<proteinExistence type="predicted"/>
<dbReference type="GeneID" id="114848134"/>
<keyword evidence="5" id="KW-1185">Reference proteome</keyword>
<gene>
    <name evidence="6" type="primary">LOC114848134</name>
</gene>
<organism evidence="5 6">
    <name type="scientific">Betta splendens</name>
    <name type="common">Siamese fighting fish</name>
    <dbReference type="NCBI Taxonomy" id="158456"/>
    <lineage>
        <taxon>Eukaryota</taxon>
        <taxon>Metazoa</taxon>
        <taxon>Chordata</taxon>
        <taxon>Craniata</taxon>
        <taxon>Vertebrata</taxon>
        <taxon>Euteleostomi</taxon>
        <taxon>Actinopterygii</taxon>
        <taxon>Neopterygii</taxon>
        <taxon>Teleostei</taxon>
        <taxon>Neoteleostei</taxon>
        <taxon>Acanthomorphata</taxon>
        <taxon>Anabantaria</taxon>
        <taxon>Anabantiformes</taxon>
        <taxon>Anabantoidei</taxon>
        <taxon>Osphronemidae</taxon>
        <taxon>Betta</taxon>
    </lineage>
</organism>
<name>A0A6P7LK13_BETSP</name>
<dbReference type="GO" id="GO:0005730">
    <property type="term" value="C:nucleolus"/>
    <property type="evidence" value="ECO:0007669"/>
    <property type="project" value="TreeGrafter"/>
</dbReference>
<dbReference type="InterPro" id="IPR028021">
    <property type="entry name" value="Katanin_C-terminal"/>
</dbReference>
<comment type="subcellular location">
    <subcellularLocation>
        <location evidence="1">Cytoplasm</location>
        <location evidence="1">Cytoskeleton</location>
    </subcellularLocation>
</comment>
<evidence type="ECO:0000256" key="3">
    <source>
        <dbReference type="ARBA" id="ARBA00023212"/>
    </source>
</evidence>
<protein>
    <submittedName>
        <fullName evidence="6">KATNB1-like protein 1</fullName>
    </submittedName>
</protein>
<reference evidence="6" key="1">
    <citation type="submission" date="2025-08" db="UniProtKB">
        <authorList>
            <consortium name="RefSeq"/>
        </authorList>
    </citation>
    <scope>IDENTIFICATION</scope>
</reference>
<evidence type="ECO:0000256" key="4">
    <source>
        <dbReference type="SAM" id="MobiDB-lite"/>
    </source>
</evidence>
<dbReference type="KEGG" id="bspl:114848134"/>
<dbReference type="PANTHER" id="PTHR14682">
    <property type="entry name" value="KATNB1-LIKE PROTEIN 1"/>
    <property type="match status" value="1"/>
</dbReference>
<keyword evidence="2" id="KW-0963">Cytoplasm</keyword>
<dbReference type="Proteomes" id="UP000515150">
    <property type="component" value="Chromosome 22"/>
</dbReference>
<evidence type="ECO:0000313" key="6">
    <source>
        <dbReference type="RefSeq" id="XP_040925045.1"/>
    </source>
</evidence>
<feature type="compositionally biased region" description="Basic residues" evidence="4">
    <location>
        <begin position="48"/>
        <end position="69"/>
    </location>
</feature>
<dbReference type="AlphaFoldDB" id="A0A6P7LK13"/>
<dbReference type="OrthoDB" id="8754475at2759"/>
<dbReference type="GO" id="GO:0005856">
    <property type="term" value="C:cytoskeleton"/>
    <property type="evidence" value="ECO:0007669"/>
    <property type="project" value="UniProtKB-SubCell"/>
</dbReference>
<keyword evidence="3" id="KW-0206">Cytoskeleton</keyword>
<dbReference type="Pfam" id="PF13925">
    <property type="entry name" value="Katanin_con80"/>
    <property type="match status" value="1"/>
</dbReference>
<evidence type="ECO:0000256" key="1">
    <source>
        <dbReference type="ARBA" id="ARBA00004245"/>
    </source>
</evidence>
<dbReference type="PANTHER" id="PTHR14682:SF1">
    <property type="entry name" value="KATNB1-LIKE PROTEIN 1"/>
    <property type="match status" value="1"/>
</dbReference>
<accession>A0A6P7LK13</accession>
<feature type="region of interest" description="Disordered" evidence="4">
    <location>
        <begin position="1"/>
        <end position="82"/>
    </location>
</feature>
<dbReference type="RefSeq" id="XP_040925045.1">
    <property type="nucleotide sequence ID" value="XM_041069111.2"/>
</dbReference>
<dbReference type="GO" id="GO:0008017">
    <property type="term" value="F:microtubule binding"/>
    <property type="evidence" value="ECO:0007669"/>
    <property type="project" value="InterPro"/>
</dbReference>